<evidence type="ECO:0000256" key="1">
    <source>
        <dbReference type="ARBA" id="ARBA00022741"/>
    </source>
</evidence>
<evidence type="ECO:0000313" key="3">
    <source>
        <dbReference type="EMBL" id="RUP51106.1"/>
    </source>
</evidence>
<dbReference type="GO" id="GO:0007165">
    <property type="term" value="P:signal transduction"/>
    <property type="evidence" value="ECO:0007669"/>
    <property type="project" value="InterPro"/>
</dbReference>
<dbReference type="AlphaFoldDB" id="A0A433DK75"/>
<dbReference type="Gene3D" id="3.40.50.300">
    <property type="entry name" value="P-loop containing nucleotide triphosphate hydrolases"/>
    <property type="match status" value="1"/>
</dbReference>
<comment type="caution">
    <text evidence="3">The sequence shown here is derived from an EMBL/GenBank/DDBJ whole genome shotgun (WGS) entry which is preliminary data.</text>
</comment>
<dbReference type="EMBL" id="RBNI01000938">
    <property type="protein sequence ID" value="RUP51106.1"/>
    <property type="molecule type" value="Genomic_DNA"/>
</dbReference>
<dbReference type="InterPro" id="IPR005225">
    <property type="entry name" value="Small_GTP-bd"/>
</dbReference>
<dbReference type="PROSITE" id="PS51421">
    <property type="entry name" value="RAS"/>
    <property type="match status" value="1"/>
</dbReference>
<keyword evidence="2" id="KW-0342">GTP-binding</keyword>
<organism evidence="3 4">
    <name type="scientific">Jimgerdemannia flammicorona</name>
    <dbReference type="NCBI Taxonomy" id="994334"/>
    <lineage>
        <taxon>Eukaryota</taxon>
        <taxon>Fungi</taxon>
        <taxon>Fungi incertae sedis</taxon>
        <taxon>Mucoromycota</taxon>
        <taxon>Mucoromycotina</taxon>
        <taxon>Endogonomycetes</taxon>
        <taxon>Endogonales</taxon>
        <taxon>Endogonaceae</taxon>
        <taxon>Jimgerdemannia</taxon>
    </lineage>
</organism>
<dbReference type="InterPro" id="IPR027417">
    <property type="entry name" value="P-loop_NTPase"/>
</dbReference>
<dbReference type="InterPro" id="IPR020849">
    <property type="entry name" value="Small_GTPase_Ras-type"/>
</dbReference>
<dbReference type="SUPFAM" id="SSF52540">
    <property type="entry name" value="P-loop containing nucleoside triphosphate hydrolases"/>
    <property type="match status" value="1"/>
</dbReference>
<protein>
    <submittedName>
        <fullName evidence="3">Small GTPase superfamily</fullName>
    </submittedName>
</protein>
<dbReference type="Proteomes" id="UP000268093">
    <property type="component" value="Unassembled WGS sequence"/>
</dbReference>
<dbReference type="PRINTS" id="PR00449">
    <property type="entry name" value="RASTRNSFRMNG"/>
</dbReference>
<dbReference type="PANTHER" id="PTHR24070">
    <property type="entry name" value="RAS, DI-RAS, AND RHEB FAMILY MEMBERS OF SMALL GTPASE SUPERFAMILY"/>
    <property type="match status" value="1"/>
</dbReference>
<sequence length="211" mass="23329">MASAPKVRRIIVLGSRSVGKSSLTIQFAEGRFVDSYYPTIENTINKIIKYNNQEFAAEIMDTAGQDEHSIMNSRHAIGIHGYVLVYSITSRTSFDIVSTIRDKILNYTGTENVPTVLVGNKTDLGDAQRFGRVFVKKNFGGEQESLKAIALSMRVISTEEAQELAAKWGCKFVETSAKNNENINKIFELIIGEVEKSNNPQTDSGNPCIVS</sequence>
<dbReference type="SMART" id="SM00175">
    <property type="entry name" value="RAB"/>
    <property type="match status" value="1"/>
</dbReference>
<reference evidence="3 4" key="1">
    <citation type="journal article" date="2018" name="New Phytol.">
        <title>Phylogenomics of Endogonaceae and evolution of mycorrhizas within Mucoromycota.</title>
        <authorList>
            <person name="Chang Y."/>
            <person name="Desiro A."/>
            <person name="Na H."/>
            <person name="Sandor L."/>
            <person name="Lipzen A."/>
            <person name="Clum A."/>
            <person name="Barry K."/>
            <person name="Grigoriev I.V."/>
            <person name="Martin F.M."/>
            <person name="Stajich J.E."/>
            <person name="Smith M.E."/>
            <person name="Bonito G."/>
            <person name="Spatafora J.W."/>
        </authorList>
    </citation>
    <scope>NUCLEOTIDE SEQUENCE [LARGE SCALE GENOMIC DNA]</scope>
    <source>
        <strain evidence="3 4">GMNB39</strain>
    </source>
</reference>
<dbReference type="SMART" id="SM00173">
    <property type="entry name" value="RAS"/>
    <property type="match status" value="1"/>
</dbReference>
<name>A0A433DK75_9FUNG</name>
<dbReference type="GO" id="GO:0003924">
    <property type="term" value="F:GTPase activity"/>
    <property type="evidence" value="ECO:0007669"/>
    <property type="project" value="InterPro"/>
</dbReference>
<accession>A0A433DK75</accession>
<dbReference type="PROSITE" id="PS51419">
    <property type="entry name" value="RAB"/>
    <property type="match status" value="1"/>
</dbReference>
<dbReference type="InterPro" id="IPR001806">
    <property type="entry name" value="Small_GTPase"/>
</dbReference>
<dbReference type="PROSITE" id="PS51420">
    <property type="entry name" value="RHO"/>
    <property type="match status" value="1"/>
</dbReference>
<dbReference type="GO" id="GO:0016020">
    <property type="term" value="C:membrane"/>
    <property type="evidence" value="ECO:0007669"/>
    <property type="project" value="InterPro"/>
</dbReference>
<dbReference type="SMART" id="SM00174">
    <property type="entry name" value="RHO"/>
    <property type="match status" value="1"/>
</dbReference>
<evidence type="ECO:0000256" key="2">
    <source>
        <dbReference type="ARBA" id="ARBA00023134"/>
    </source>
</evidence>
<dbReference type="Pfam" id="PF00071">
    <property type="entry name" value="Ras"/>
    <property type="match status" value="1"/>
</dbReference>
<keyword evidence="4" id="KW-1185">Reference proteome</keyword>
<dbReference type="GO" id="GO:0005525">
    <property type="term" value="F:GTP binding"/>
    <property type="evidence" value="ECO:0007669"/>
    <property type="project" value="UniProtKB-KW"/>
</dbReference>
<gene>
    <name evidence="3" type="ORF">BC936DRAFT_149803</name>
</gene>
<proteinExistence type="predicted"/>
<dbReference type="NCBIfam" id="TIGR00231">
    <property type="entry name" value="small_GTP"/>
    <property type="match status" value="1"/>
</dbReference>
<keyword evidence="1" id="KW-0547">Nucleotide-binding</keyword>
<evidence type="ECO:0000313" key="4">
    <source>
        <dbReference type="Proteomes" id="UP000268093"/>
    </source>
</evidence>
<dbReference type="OrthoDB" id="5976022at2759"/>
<dbReference type="CDD" id="cd04137">
    <property type="entry name" value="RheB"/>
    <property type="match status" value="1"/>
</dbReference>